<dbReference type="EMBL" id="CP144544">
    <property type="protein sequence ID" value="WVW84037.1"/>
    <property type="molecule type" value="Genomic_DNA"/>
</dbReference>
<dbReference type="OrthoDB" id="10556189at2759"/>
<reference evidence="2" key="1">
    <citation type="submission" date="2013-07" db="EMBL/GenBank/DDBJ databases">
        <title>The Genome Sequence of Cryptococcus bestiolae CBS10118.</title>
        <authorList>
            <consortium name="The Broad Institute Genome Sequencing Platform"/>
            <person name="Cuomo C."/>
            <person name="Litvintseva A."/>
            <person name="Chen Y."/>
            <person name="Heitman J."/>
            <person name="Sun S."/>
            <person name="Springer D."/>
            <person name="Dromer F."/>
            <person name="Young S.K."/>
            <person name="Zeng Q."/>
            <person name="Gargeya S."/>
            <person name="Fitzgerald M."/>
            <person name="Abouelleil A."/>
            <person name="Alvarado L."/>
            <person name="Berlin A.M."/>
            <person name="Chapman S.B."/>
            <person name="Dewar J."/>
            <person name="Goldberg J."/>
            <person name="Griggs A."/>
            <person name="Gujja S."/>
            <person name="Hansen M."/>
            <person name="Howarth C."/>
            <person name="Imamovic A."/>
            <person name="Larimer J."/>
            <person name="McCowan C."/>
            <person name="Murphy C."/>
            <person name="Pearson M."/>
            <person name="Priest M."/>
            <person name="Roberts A."/>
            <person name="Saif S."/>
            <person name="Shea T."/>
            <person name="Sykes S."/>
            <person name="Wortman J."/>
            <person name="Nusbaum C."/>
            <person name="Birren B."/>
        </authorList>
    </citation>
    <scope>NUCLEOTIDE SEQUENCE [LARGE SCALE GENOMIC DNA]</scope>
    <source>
        <strain evidence="2">CBS 10118</strain>
    </source>
</reference>
<evidence type="ECO:0000256" key="1">
    <source>
        <dbReference type="SAM" id="SignalP"/>
    </source>
</evidence>
<dbReference type="Proteomes" id="UP000092730">
    <property type="component" value="Chromosome 4"/>
</dbReference>
<sequence>MHFTTISLITLFSLSTILALPASHPRAITTTSTDNEDGIVGINAIGRAIAAIGIIEDPTTTTTPEVGINAIGRAIASNPTESTIGLNDIGGTIGVIPAPSPKVGIEAIGRAVAYPPSDDTIKPNAIGRAIAAIAYDEDESTAIPSPTVGIEAIGKRAIAAIGTQPTGVEVDAIGRRAIGAIGTQPTGVTVNAIGRRAIAAIGAVGDDAEGEKRDVEVDAIGK</sequence>
<reference evidence="3" key="2">
    <citation type="submission" date="2013-07" db="EMBL/GenBank/DDBJ databases">
        <authorList>
            <consortium name="The Broad Institute Genome Sequencing Platform"/>
            <person name="Cuomo C."/>
            <person name="Litvintseva A."/>
            <person name="Chen Y."/>
            <person name="Heitman J."/>
            <person name="Sun S."/>
            <person name="Springer D."/>
            <person name="Dromer F."/>
            <person name="Young S.K."/>
            <person name="Zeng Q."/>
            <person name="Gargeya S."/>
            <person name="Fitzgerald M."/>
            <person name="Abouelleil A."/>
            <person name="Alvarado L."/>
            <person name="Berlin A.M."/>
            <person name="Chapman S.B."/>
            <person name="Dewar J."/>
            <person name="Goldberg J."/>
            <person name="Griggs A."/>
            <person name="Gujja S."/>
            <person name="Hansen M."/>
            <person name="Howarth C."/>
            <person name="Imamovic A."/>
            <person name="Larimer J."/>
            <person name="McCowan C."/>
            <person name="Murphy C."/>
            <person name="Pearson M."/>
            <person name="Priest M."/>
            <person name="Roberts A."/>
            <person name="Saif S."/>
            <person name="Shea T."/>
            <person name="Sykes S."/>
            <person name="Wortman J."/>
            <person name="Nusbaum C."/>
            <person name="Birren B."/>
        </authorList>
    </citation>
    <scope>NUCLEOTIDE SEQUENCE</scope>
    <source>
        <strain evidence="3">CBS 10118</strain>
    </source>
</reference>
<keyword evidence="4" id="KW-1185">Reference proteome</keyword>
<dbReference type="AlphaFoldDB" id="A0A1B9G2Z4"/>
<dbReference type="RefSeq" id="XP_019046441.1">
    <property type="nucleotide sequence ID" value="XM_019191811.1"/>
</dbReference>
<gene>
    <name evidence="2" type="ORF">I302_05190</name>
    <name evidence="3" type="ORF">I302_106065</name>
</gene>
<name>A0A1B9G2Z4_9TREE</name>
<keyword evidence="1" id="KW-0732">Signal</keyword>
<evidence type="ECO:0000313" key="3">
    <source>
        <dbReference type="EMBL" id="WVW84037.1"/>
    </source>
</evidence>
<dbReference type="KEGG" id="kbi:30209589"/>
<proteinExistence type="predicted"/>
<dbReference type="EMBL" id="KI894021">
    <property type="protein sequence ID" value="OCF25371.1"/>
    <property type="molecule type" value="Genomic_DNA"/>
</dbReference>
<organism evidence="2">
    <name type="scientific">Kwoniella bestiolae CBS 10118</name>
    <dbReference type="NCBI Taxonomy" id="1296100"/>
    <lineage>
        <taxon>Eukaryota</taxon>
        <taxon>Fungi</taxon>
        <taxon>Dikarya</taxon>
        <taxon>Basidiomycota</taxon>
        <taxon>Agaricomycotina</taxon>
        <taxon>Tremellomycetes</taxon>
        <taxon>Tremellales</taxon>
        <taxon>Cryptococcaceae</taxon>
        <taxon>Kwoniella</taxon>
    </lineage>
</organism>
<accession>A0A1B9G2Z4</accession>
<dbReference type="GeneID" id="30209589"/>
<feature type="signal peptide" evidence="1">
    <location>
        <begin position="1"/>
        <end position="19"/>
    </location>
</feature>
<evidence type="ECO:0000313" key="2">
    <source>
        <dbReference type="EMBL" id="OCF25371.1"/>
    </source>
</evidence>
<dbReference type="VEuPathDB" id="FungiDB:I302_05190"/>
<reference evidence="2" key="3">
    <citation type="submission" date="2014-01" db="EMBL/GenBank/DDBJ databases">
        <title>Evolution of pathogenesis and genome organization in the Tremellales.</title>
        <authorList>
            <person name="Cuomo C."/>
            <person name="Litvintseva A."/>
            <person name="Heitman J."/>
            <person name="Chen Y."/>
            <person name="Sun S."/>
            <person name="Springer D."/>
            <person name="Dromer F."/>
            <person name="Young S."/>
            <person name="Zeng Q."/>
            <person name="Chapman S."/>
            <person name="Gujja S."/>
            <person name="Saif S."/>
            <person name="Birren B."/>
        </authorList>
    </citation>
    <scope>NUCLEOTIDE SEQUENCE</scope>
    <source>
        <strain evidence="2">CBS 10118</strain>
    </source>
</reference>
<feature type="chain" id="PRO_5042334791" evidence="1">
    <location>
        <begin position="20"/>
        <end position="222"/>
    </location>
</feature>
<reference evidence="3" key="4">
    <citation type="submission" date="2024-02" db="EMBL/GenBank/DDBJ databases">
        <title>Comparative genomics of Cryptococcus and Kwoniella reveals pathogenesis evolution and contrasting modes of karyotype evolution via chromosome fusion or intercentromeric recombination.</title>
        <authorList>
            <person name="Coelho M.A."/>
            <person name="David-Palma M."/>
            <person name="Shea T."/>
            <person name="Bowers K."/>
            <person name="McGinley-Smith S."/>
            <person name="Mohammad A.W."/>
            <person name="Gnirke A."/>
            <person name="Yurkov A.M."/>
            <person name="Nowrousian M."/>
            <person name="Sun S."/>
            <person name="Cuomo C.A."/>
            <person name="Heitman J."/>
        </authorList>
    </citation>
    <scope>NUCLEOTIDE SEQUENCE</scope>
    <source>
        <strain evidence="3">CBS 10118</strain>
    </source>
</reference>
<evidence type="ECO:0000313" key="4">
    <source>
        <dbReference type="Proteomes" id="UP000092730"/>
    </source>
</evidence>
<protein>
    <submittedName>
        <fullName evidence="2">Uncharacterized protein</fullName>
    </submittedName>
</protein>